<sequence length="850" mass="91976">MSQRTDKALDDSSQPSQHARNKGKAIRKSLWNLVSNPFSNEELITNPDQPGIDAFKPTKGDKVESKQVNYLDSSKFEGENVTPTHFPSNLASYRQSPIPGSYPSPSSSPVMEHTELIENTEGSFLDSPSATESNFRNFPTFVSIPNASSSRVATKEINQSMSGTVAQEKSQSRRSSAGFFKGKLPLSKRKSTAKTTAYSPIQQESTSTRTMPNPASASSPKVPARPAGSLRMPGINLKEQDDNGSSSKNVDKTSSLSTTDKSLGTHHPSEINAIEYEGDLFPESTNLNELDNHKATAIANYSNEISQKANNSLKNLNIGGGIGPDTATEEDNQMSKLTHQETQKKLTMEEQVTARSESNTYFQGIEHELDEPSIHQRPGDDKTEYTSRDVLTSNMNLPTFTSPEVGSISAWEEVMENSRVHDFSKNSFETSIPQHHDVIEPVSEMVDKDTDIVKSISTHGPISDKSDHFRSAQRSSQDTDVSFISHRLTTDISPIFGQSKVVERDTLNPGIDTLHVQGDNSDDVTPLTTYSDQYPIDRAVSLSAESQLPEPCLNIGTQGLSDGMIMRAATVSLHSDYLDKVLPHPVKLLEGGIISNTVESVKSELNDFTKANEIESESDANKSMTELFGGAAIGGGIGTIFSRKQKNEKAEDAATANSSSKQIDVLLYPSSRLLEADAISPSVKPIKSELVCLNRTDDENAKSTVDKGVSGILRGTAIGAGLLGATRKSSTDKIVEAATSSLNSNQIDEVVHPSEQPSKDNVIAHTVESVKSEWRNLTTTGDDNVASSTDSRITEVLGGSAIGASIGGLFGMTRKSSTDKMIEEAATSSLNSNQIDKVIHLSEQPSKDNR</sequence>
<name>A0ABR2VLL2_9FUNG</name>
<protein>
    <submittedName>
        <fullName evidence="2">Uncharacterized protein</fullName>
    </submittedName>
</protein>
<evidence type="ECO:0000313" key="3">
    <source>
        <dbReference type="Proteomes" id="UP001479436"/>
    </source>
</evidence>
<feature type="region of interest" description="Disordered" evidence="1">
    <location>
        <begin position="160"/>
        <end position="267"/>
    </location>
</feature>
<accession>A0ABR2VLL2</accession>
<evidence type="ECO:0000313" key="2">
    <source>
        <dbReference type="EMBL" id="KAK9678991.1"/>
    </source>
</evidence>
<feature type="region of interest" description="Disordered" evidence="1">
    <location>
        <begin position="40"/>
        <end position="111"/>
    </location>
</feature>
<feature type="compositionally biased region" description="Polar residues" evidence="1">
    <location>
        <begin position="160"/>
        <end position="175"/>
    </location>
</feature>
<comment type="caution">
    <text evidence="2">The sequence shown here is derived from an EMBL/GenBank/DDBJ whole genome shotgun (WGS) entry which is preliminary data.</text>
</comment>
<dbReference type="Proteomes" id="UP001479436">
    <property type="component" value="Unassembled WGS sequence"/>
</dbReference>
<feature type="compositionally biased region" description="Polar residues" evidence="1">
    <location>
        <begin position="193"/>
        <end position="219"/>
    </location>
</feature>
<evidence type="ECO:0000256" key="1">
    <source>
        <dbReference type="SAM" id="MobiDB-lite"/>
    </source>
</evidence>
<organism evidence="2 3">
    <name type="scientific">Basidiobolus ranarum</name>
    <dbReference type="NCBI Taxonomy" id="34480"/>
    <lineage>
        <taxon>Eukaryota</taxon>
        <taxon>Fungi</taxon>
        <taxon>Fungi incertae sedis</taxon>
        <taxon>Zoopagomycota</taxon>
        <taxon>Entomophthoromycotina</taxon>
        <taxon>Basidiobolomycetes</taxon>
        <taxon>Basidiobolales</taxon>
        <taxon>Basidiobolaceae</taxon>
        <taxon>Basidiobolus</taxon>
    </lineage>
</organism>
<gene>
    <name evidence="2" type="ORF">K7432_016467</name>
</gene>
<feature type="region of interest" description="Disordered" evidence="1">
    <location>
        <begin position="1"/>
        <end position="24"/>
    </location>
</feature>
<reference evidence="2 3" key="1">
    <citation type="submission" date="2023-04" db="EMBL/GenBank/DDBJ databases">
        <title>Genome of Basidiobolus ranarum AG-B5.</title>
        <authorList>
            <person name="Stajich J.E."/>
            <person name="Carter-House D."/>
            <person name="Gryganskyi A."/>
        </authorList>
    </citation>
    <scope>NUCLEOTIDE SEQUENCE [LARGE SCALE GENOMIC DNA]</scope>
    <source>
        <strain evidence="2 3">AG-B5</strain>
    </source>
</reference>
<keyword evidence="3" id="KW-1185">Reference proteome</keyword>
<dbReference type="EMBL" id="JASJQH010009610">
    <property type="protein sequence ID" value="KAK9678991.1"/>
    <property type="molecule type" value="Genomic_DNA"/>
</dbReference>
<feature type="compositionally biased region" description="Polar residues" evidence="1">
    <location>
        <begin position="81"/>
        <end position="95"/>
    </location>
</feature>
<feature type="compositionally biased region" description="Basic and acidic residues" evidence="1">
    <location>
        <begin position="56"/>
        <end position="65"/>
    </location>
</feature>
<feature type="compositionally biased region" description="Low complexity" evidence="1">
    <location>
        <begin position="96"/>
        <end position="109"/>
    </location>
</feature>
<proteinExistence type="predicted"/>
<feature type="compositionally biased region" description="Basic and acidic residues" evidence="1">
    <location>
        <begin position="1"/>
        <end position="10"/>
    </location>
</feature>
<feature type="compositionally biased region" description="Low complexity" evidence="1">
    <location>
        <begin position="252"/>
        <end position="262"/>
    </location>
</feature>